<dbReference type="InterPro" id="IPR037181">
    <property type="entry name" value="SUFU_N"/>
</dbReference>
<proteinExistence type="predicted"/>
<dbReference type="SUPFAM" id="SSF103359">
    <property type="entry name" value="Suppressor of Fused, N-terminal domain"/>
    <property type="match status" value="2"/>
</dbReference>
<accession>A0A448WHM8</accession>
<evidence type="ECO:0000313" key="3">
    <source>
        <dbReference type="EMBL" id="VEL11929.1"/>
    </source>
</evidence>
<sequence>MNMRIPAASPCGPSGFGFELTFRLRRDPSDLSPPTWPASLLQSLARYVFRANAQLRPGDHIPWHSPLDRPPHLNSQQHIQSGSGANNETKSVKLSCDKEAVVGTSKPSSIRHMLVVRDPQLKKIITPYGYVEFLQIVGLMDDELQLVQRWTGLRLAGLLRGESYRDVGIEAVGTAGHVVHNIDSADCPLLGTISSVAVSDSSAESAANLEASLSLGGPLLVTDMRRHSSLLVLRPGLAQLAEAAVTRQGSSLSGVTLRLLAWRAPPCSLKPSVSVGSNGGETGGAETTGSFSAKFDWIASLIPGELEAETQRRRTQVNITG</sequence>
<comment type="caution">
    <text evidence="3">The sequence shown here is derived from an EMBL/GenBank/DDBJ whole genome shotgun (WGS) entry which is preliminary data.</text>
</comment>
<dbReference type="InterPro" id="IPR007768">
    <property type="entry name" value="Suppressor_of_fused"/>
</dbReference>
<organism evidence="3 4">
    <name type="scientific">Protopolystoma xenopodis</name>
    <dbReference type="NCBI Taxonomy" id="117903"/>
    <lineage>
        <taxon>Eukaryota</taxon>
        <taxon>Metazoa</taxon>
        <taxon>Spiralia</taxon>
        <taxon>Lophotrochozoa</taxon>
        <taxon>Platyhelminthes</taxon>
        <taxon>Monogenea</taxon>
        <taxon>Polyopisthocotylea</taxon>
        <taxon>Polystomatidea</taxon>
        <taxon>Polystomatidae</taxon>
        <taxon>Protopolystoma</taxon>
    </lineage>
</organism>
<feature type="compositionally biased region" description="Polar residues" evidence="1">
    <location>
        <begin position="73"/>
        <end position="89"/>
    </location>
</feature>
<dbReference type="OrthoDB" id="10038834at2759"/>
<evidence type="ECO:0000256" key="1">
    <source>
        <dbReference type="SAM" id="MobiDB-lite"/>
    </source>
</evidence>
<dbReference type="EMBL" id="CAAALY010013285">
    <property type="protein sequence ID" value="VEL11929.1"/>
    <property type="molecule type" value="Genomic_DNA"/>
</dbReference>
<reference evidence="3" key="1">
    <citation type="submission" date="2018-11" db="EMBL/GenBank/DDBJ databases">
        <authorList>
            <consortium name="Pathogen Informatics"/>
        </authorList>
    </citation>
    <scope>NUCLEOTIDE SEQUENCE</scope>
</reference>
<dbReference type="GO" id="GO:0005634">
    <property type="term" value="C:nucleus"/>
    <property type="evidence" value="ECO:0007669"/>
    <property type="project" value="TreeGrafter"/>
</dbReference>
<feature type="compositionally biased region" description="Basic and acidic residues" evidence="1">
    <location>
        <begin position="60"/>
        <end position="71"/>
    </location>
</feature>
<protein>
    <recommendedName>
        <fullName evidence="2">Suppressor of fused-like domain-containing protein</fullName>
    </recommendedName>
</protein>
<feature type="region of interest" description="Disordered" evidence="1">
    <location>
        <begin position="60"/>
        <end position="91"/>
    </location>
</feature>
<dbReference type="InterPro" id="IPR020941">
    <property type="entry name" value="SUFU-like_domain"/>
</dbReference>
<dbReference type="AlphaFoldDB" id="A0A448WHM8"/>
<keyword evidence="4" id="KW-1185">Reference proteome</keyword>
<dbReference type="PANTHER" id="PTHR10928:SF2">
    <property type="entry name" value="SUPPRESSOR OF FUSED HOMOLOG"/>
    <property type="match status" value="1"/>
</dbReference>
<evidence type="ECO:0000313" key="4">
    <source>
        <dbReference type="Proteomes" id="UP000784294"/>
    </source>
</evidence>
<dbReference type="GO" id="GO:0005737">
    <property type="term" value="C:cytoplasm"/>
    <property type="evidence" value="ECO:0007669"/>
    <property type="project" value="TreeGrafter"/>
</dbReference>
<name>A0A448WHM8_9PLAT</name>
<dbReference type="PANTHER" id="PTHR10928">
    <property type="entry name" value="SUPPRESSOR OF FUSED"/>
    <property type="match status" value="1"/>
</dbReference>
<feature type="domain" description="Suppressor of fused-like" evidence="2">
    <location>
        <begin position="3"/>
        <end position="160"/>
    </location>
</feature>
<evidence type="ECO:0000259" key="2">
    <source>
        <dbReference type="Pfam" id="PF05076"/>
    </source>
</evidence>
<gene>
    <name evidence="3" type="ORF">PXEA_LOCUS5369</name>
</gene>
<dbReference type="Pfam" id="PF05076">
    <property type="entry name" value="SUFU"/>
    <property type="match status" value="1"/>
</dbReference>
<dbReference type="Proteomes" id="UP000784294">
    <property type="component" value="Unassembled WGS sequence"/>
</dbReference>